<feature type="transmembrane region" description="Helical" evidence="2">
    <location>
        <begin position="174"/>
        <end position="196"/>
    </location>
</feature>
<comment type="caution">
    <text evidence="3">The sequence shown here is derived from an EMBL/GenBank/DDBJ whole genome shotgun (WGS) entry which is preliminary data.</text>
</comment>
<protein>
    <recommendedName>
        <fullName evidence="5">Polysaccharide chain length determinant N-terminal domain-containing protein</fullName>
    </recommendedName>
</protein>
<name>A0ABV6MC56_9ACTN</name>
<evidence type="ECO:0000256" key="1">
    <source>
        <dbReference type="SAM" id="MobiDB-lite"/>
    </source>
</evidence>
<evidence type="ECO:0008006" key="5">
    <source>
        <dbReference type="Google" id="ProtNLM"/>
    </source>
</evidence>
<evidence type="ECO:0000256" key="2">
    <source>
        <dbReference type="SAM" id="Phobius"/>
    </source>
</evidence>
<gene>
    <name evidence="3" type="ORF">ACFFIA_31510</name>
</gene>
<keyword evidence="4" id="KW-1185">Reference proteome</keyword>
<feature type="compositionally biased region" description="Basic and acidic residues" evidence="1">
    <location>
        <begin position="293"/>
        <end position="302"/>
    </location>
</feature>
<dbReference type="Proteomes" id="UP001589867">
    <property type="component" value="Unassembled WGS sequence"/>
</dbReference>
<evidence type="ECO:0000313" key="3">
    <source>
        <dbReference type="EMBL" id="MFC0532186.1"/>
    </source>
</evidence>
<accession>A0ABV6MC56</accession>
<keyword evidence="2" id="KW-1133">Transmembrane helix</keyword>
<feature type="compositionally biased region" description="Polar residues" evidence="1">
    <location>
        <begin position="219"/>
        <end position="232"/>
    </location>
</feature>
<feature type="region of interest" description="Disordered" evidence="1">
    <location>
        <begin position="208"/>
        <end position="311"/>
    </location>
</feature>
<keyword evidence="2" id="KW-0472">Membrane</keyword>
<keyword evidence="2" id="KW-0812">Transmembrane</keyword>
<organism evidence="3 4">
    <name type="scientific">Phytohabitans kaempferiae</name>
    <dbReference type="NCBI Taxonomy" id="1620943"/>
    <lineage>
        <taxon>Bacteria</taxon>
        <taxon>Bacillati</taxon>
        <taxon>Actinomycetota</taxon>
        <taxon>Actinomycetes</taxon>
        <taxon>Micromonosporales</taxon>
        <taxon>Micromonosporaceae</taxon>
    </lineage>
</organism>
<feature type="transmembrane region" description="Helical" evidence="2">
    <location>
        <begin position="14"/>
        <end position="35"/>
    </location>
</feature>
<dbReference type="RefSeq" id="WP_377257801.1">
    <property type="nucleotide sequence ID" value="NZ_JBHLUH010000068.1"/>
</dbReference>
<sequence>MDLWDLTKLLFRRWYVAAPMLLLSAAMVIFVAVTVGPDYSAKGHVQIIPAPSAGKAVDPTAKPRPTNPWFDLGYEALANASALAVTDQAVLKNLADRGFTDSVTVTMDNNTVLLEIEAIGTTPAQATSTVKEVIRLLAEDIAEKQAQYGVLPEDTISTLTLNDGSTPEVVRSKVMRVLVVAAGIGMLMTIAGTIALDSLLRRRARRLADQEPADGGPVTSRSVAVPPSSNGSGTNGHDPAKLRRRPLAARTVSASEQPTGVIPAVPGQGEPKKQGVKPVEYKSVNAASMPDDMPGREAKPQDSSDFPPVGADATIVLPLSHVSWRKEKKP</sequence>
<dbReference type="EMBL" id="JBHLUH010000068">
    <property type="protein sequence ID" value="MFC0532186.1"/>
    <property type="molecule type" value="Genomic_DNA"/>
</dbReference>
<reference evidence="3 4" key="1">
    <citation type="submission" date="2024-09" db="EMBL/GenBank/DDBJ databases">
        <authorList>
            <person name="Sun Q."/>
            <person name="Mori K."/>
        </authorList>
    </citation>
    <scope>NUCLEOTIDE SEQUENCE [LARGE SCALE GENOMIC DNA]</scope>
    <source>
        <strain evidence="3 4">TBRC 3947</strain>
    </source>
</reference>
<evidence type="ECO:0000313" key="4">
    <source>
        <dbReference type="Proteomes" id="UP001589867"/>
    </source>
</evidence>
<proteinExistence type="predicted"/>